<accession>G8WP01</accession>
<evidence type="ECO:0008006" key="3">
    <source>
        <dbReference type="Google" id="ProtNLM"/>
    </source>
</evidence>
<accession>F8JPY1</accession>
<dbReference type="Proteomes" id="UP000007842">
    <property type="component" value="Chromosome"/>
</dbReference>
<gene>
    <name evidence="1" type="ordered locus">SCATT_16630</name>
</gene>
<name>F8JPY1_STREN</name>
<proteinExistence type="predicted"/>
<sequence>MFSQARHYNHFHQTFESWRDNFCGLIIDSVNERLTVDGFRMTDEPDADKDARDIWQRNYMDAEHNAAQLDAMIQGASYAVVWSDDDDQPTITMESAENVVVQYKPGSRRELAAAAKFY</sequence>
<dbReference type="EMBL" id="CP003219">
    <property type="protein sequence ID" value="AEW94034.1"/>
    <property type="molecule type" value="Genomic_DNA"/>
</dbReference>
<keyword evidence="2" id="KW-1185">Reference proteome</keyword>
<dbReference type="STRING" id="1003195.SCATT_16630"/>
<dbReference type="AlphaFoldDB" id="F8JPY1"/>
<organism evidence="1 2">
    <name type="scientific">Streptantibioticus cattleyicolor (strain ATCC 35852 / DSM 46488 / JCM 4925 / NBRC 14057 / NRRL 8057)</name>
    <name type="common">Streptomyces cattleya</name>
    <dbReference type="NCBI Taxonomy" id="1003195"/>
    <lineage>
        <taxon>Bacteria</taxon>
        <taxon>Bacillati</taxon>
        <taxon>Actinomycetota</taxon>
        <taxon>Actinomycetes</taxon>
        <taxon>Kitasatosporales</taxon>
        <taxon>Streptomycetaceae</taxon>
        <taxon>Streptantibioticus</taxon>
    </lineage>
</organism>
<dbReference type="KEGG" id="sct:SCAT_1668"/>
<dbReference type="KEGG" id="scy:SCATT_16630"/>
<dbReference type="eggNOG" id="ENOG502Z7TR">
    <property type="taxonomic scope" value="Bacteria"/>
</dbReference>
<evidence type="ECO:0000313" key="1">
    <source>
        <dbReference type="EMBL" id="AEW94034.1"/>
    </source>
</evidence>
<dbReference type="Pfam" id="PF05133">
    <property type="entry name" value="SPP1_portal"/>
    <property type="match status" value="1"/>
</dbReference>
<reference evidence="2" key="1">
    <citation type="submission" date="2011-12" db="EMBL/GenBank/DDBJ databases">
        <title>Complete genome sequence of Streptomyces cattleya strain DSM 46488.</title>
        <authorList>
            <person name="Ou H.-Y."/>
            <person name="Li P."/>
            <person name="Zhao C."/>
            <person name="O'Hagan D."/>
            <person name="Deng Z."/>
        </authorList>
    </citation>
    <scope>NUCLEOTIDE SEQUENCE [LARGE SCALE GENOMIC DNA]</scope>
    <source>
        <strain evidence="2">ATCC 35852 / DSM 46488 / JCM 4925 / NBRC 14057 / NRRL 8057</strain>
    </source>
</reference>
<protein>
    <recommendedName>
        <fullName evidence="3">Phage portal protein</fullName>
    </recommendedName>
</protein>
<dbReference type="InterPro" id="IPR021145">
    <property type="entry name" value="Portal_protein_SPP1_Gp6-like"/>
</dbReference>
<dbReference type="OrthoDB" id="1780383at2"/>
<dbReference type="PATRIC" id="fig|1003195.11.peg.3229"/>
<evidence type="ECO:0000313" key="2">
    <source>
        <dbReference type="Proteomes" id="UP000007842"/>
    </source>
</evidence>
<dbReference type="HOGENOM" id="CLU_2071750_0_0_11"/>